<dbReference type="SMART" id="SM00448">
    <property type="entry name" value="REC"/>
    <property type="match status" value="1"/>
</dbReference>
<dbReference type="InterPro" id="IPR016032">
    <property type="entry name" value="Sig_transdc_resp-reg_C-effctor"/>
</dbReference>
<dbReference type="Proteomes" id="UP000680865">
    <property type="component" value="Unassembled WGS sequence"/>
</dbReference>
<keyword evidence="1" id="KW-0597">Phosphoprotein</keyword>
<dbReference type="GO" id="GO:0000160">
    <property type="term" value="P:phosphorelay signal transduction system"/>
    <property type="evidence" value="ECO:0007669"/>
    <property type="project" value="InterPro"/>
</dbReference>
<comment type="caution">
    <text evidence="5">Lacks conserved residue(s) required for the propagation of feature annotation.</text>
</comment>
<dbReference type="PROSITE" id="PS50043">
    <property type="entry name" value="HTH_LUXR_2"/>
    <property type="match status" value="1"/>
</dbReference>
<evidence type="ECO:0000259" key="6">
    <source>
        <dbReference type="PROSITE" id="PS50043"/>
    </source>
</evidence>
<feature type="domain" description="Response regulatory" evidence="7">
    <location>
        <begin position="4"/>
        <end position="122"/>
    </location>
</feature>
<dbReference type="PROSITE" id="PS50110">
    <property type="entry name" value="RESPONSE_REGULATORY"/>
    <property type="match status" value="1"/>
</dbReference>
<dbReference type="InterPro" id="IPR058245">
    <property type="entry name" value="NreC/VraR/RcsB-like_REC"/>
</dbReference>
<evidence type="ECO:0000313" key="9">
    <source>
        <dbReference type="Proteomes" id="UP000680865"/>
    </source>
</evidence>
<keyword evidence="2" id="KW-0805">Transcription regulation</keyword>
<keyword evidence="4" id="KW-0804">Transcription</keyword>
<evidence type="ECO:0000313" key="8">
    <source>
        <dbReference type="EMBL" id="GIM68414.1"/>
    </source>
</evidence>
<dbReference type="EMBL" id="BOQP01000005">
    <property type="protein sequence ID" value="GIM68414.1"/>
    <property type="molecule type" value="Genomic_DNA"/>
</dbReference>
<dbReference type="PANTHER" id="PTHR43214:SF24">
    <property type="entry name" value="TRANSCRIPTIONAL REGULATORY PROTEIN NARL-RELATED"/>
    <property type="match status" value="1"/>
</dbReference>
<dbReference type="InterPro" id="IPR000792">
    <property type="entry name" value="Tscrpt_reg_LuxR_C"/>
</dbReference>
<dbReference type="Pfam" id="PF00072">
    <property type="entry name" value="Response_reg"/>
    <property type="match status" value="1"/>
</dbReference>
<evidence type="ECO:0000256" key="5">
    <source>
        <dbReference type="PROSITE-ProRule" id="PRU00169"/>
    </source>
</evidence>
<evidence type="ECO:0000259" key="7">
    <source>
        <dbReference type="PROSITE" id="PS50110"/>
    </source>
</evidence>
<dbReference type="PANTHER" id="PTHR43214">
    <property type="entry name" value="TWO-COMPONENT RESPONSE REGULATOR"/>
    <property type="match status" value="1"/>
</dbReference>
<dbReference type="SUPFAM" id="SSF52172">
    <property type="entry name" value="CheY-like"/>
    <property type="match status" value="1"/>
</dbReference>
<evidence type="ECO:0000256" key="3">
    <source>
        <dbReference type="ARBA" id="ARBA00023125"/>
    </source>
</evidence>
<dbReference type="GO" id="GO:0003677">
    <property type="term" value="F:DNA binding"/>
    <property type="evidence" value="ECO:0007669"/>
    <property type="project" value="UniProtKB-KW"/>
</dbReference>
<dbReference type="CDD" id="cd17535">
    <property type="entry name" value="REC_NarL-like"/>
    <property type="match status" value="1"/>
</dbReference>
<dbReference type="PRINTS" id="PR00038">
    <property type="entry name" value="HTHLUXR"/>
</dbReference>
<accession>A0A919VM38</accession>
<evidence type="ECO:0000256" key="4">
    <source>
        <dbReference type="ARBA" id="ARBA00023163"/>
    </source>
</evidence>
<dbReference type="CDD" id="cd06170">
    <property type="entry name" value="LuxR_C_like"/>
    <property type="match status" value="1"/>
</dbReference>
<dbReference type="AlphaFoldDB" id="A0A919VM38"/>
<gene>
    <name evidence="8" type="ORF">Aco04nite_10600</name>
</gene>
<dbReference type="InterPro" id="IPR039420">
    <property type="entry name" value="WalR-like"/>
</dbReference>
<dbReference type="Gene3D" id="3.40.50.2300">
    <property type="match status" value="1"/>
</dbReference>
<dbReference type="InterPro" id="IPR001789">
    <property type="entry name" value="Sig_transdc_resp-reg_receiver"/>
</dbReference>
<proteinExistence type="predicted"/>
<name>A0A919VM38_9ACTN</name>
<evidence type="ECO:0000256" key="2">
    <source>
        <dbReference type="ARBA" id="ARBA00023015"/>
    </source>
</evidence>
<protein>
    <submittedName>
        <fullName evidence="8">DNA-binding response regulator</fullName>
    </submittedName>
</protein>
<comment type="caution">
    <text evidence="8">The sequence shown here is derived from an EMBL/GenBank/DDBJ whole genome shotgun (WGS) entry which is preliminary data.</text>
</comment>
<organism evidence="8 9">
    <name type="scientific">Winogradskya consettensis</name>
    <dbReference type="NCBI Taxonomy" id="113560"/>
    <lineage>
        <taxon>Bacteria</taxon>
        <taxon>Bacillati</taxon>
        <taxon>Actinomycetota</taxon>
        <taxon>Actinomycetes</taxon>
        <taxon>Micromonosporales</taxon>
        <taxon>Micromonosporaceae</taxon>
        <taxon>Winogradskya</taxon>
    </lineage>
</organism>
<dbReference type="SMART" id="SM00421">
    <property type="entry name" value="HTH_LUXR"/>
    <property type="match status" value="1"/>
</dbReference>
<dbReference type="InterPro" id="IPR011006">
    <property type="entry name" value="CheY-like_superfamily"/>
</dbReference>
<dbReference type="PROSITE" id="PS00622">
    <property type="entry name" value="HTH_LUXR_1"/>
    <property type="match status" value="1"/>
</dbReference>
<dbReference type="SUPFAM" id="SSF46894">
    <property type="entry name" value="C-terminal effector domain of the bipartite response regulators"/>
    <property type="match status" value="1"/>
</dbReference>
<evidence type="ECO:0000256" key="1">
    <source>
        <dbReference type="ARBA" id="ARBA00022553"/>
    </source>
</evidence>
<reference evidence="8" key="1">
    <citation type="submission" date="2021-03" db="EMBL/GenBank/DDBJ databases">
        <title>Whole genome shotgun sequence of Actinoplanes consettensis NBRC 14913.</title>
        <authorList>
            <person name="Komaki H."/>
            <person name="Tamura T."/>
        </authorList>
    </citation>
    <scope>NUCLEOTIDE SEQUENCE</scope>
    <source>
        <strain evidence="8">NBRC 14913</strain>
    </source>
</reference>
<dbReference type="GO" id="GO:0006355">
    <property type="term" value="P:regulation of DNA-templated transcription"/>
    <property type="evidence" value="ECO:0007669"/>
    <property type="project" value="InterPro"/>
</dbReference>
<keyword evidence="3 8" id="KW-0238">DNA-binding</keyword>
<keyword evidence="9" id="KW-1185">Reference proteome</keyword>
<dbReference type="Pfam" id="PF00196">
    <property type="entry name" value="GerE"/>
    <property type="match status" value="1"/>
</dbReference>
<feature type="domain" description="HTH luxR-type" evidence="6">
    <location>
        <begin position="150"/>
        <end position="215"/>
    </location>
</feature>
<sequence length="220" mass="23902">MALRVLICDERALVSDGLRSLLSAEQDIEIVGTTSLASQGLSLAESQKPHVVVTGLRLRGMQGSEFIRRLRGSREEASPPVVVYAVGELDEVMADVIRAGANGLLSDQSGRSELVMTIRAVAAGQAMLGPDAARRMLTWFRRTNAPVKDALPMARSLTVREREVLILTAQGLSVEDIAVKLFISAATVRTHLYRLRGKLQLRDRAQLVSFAYEAGMMTAA</sequence>